<dbReference type="InterPro" id="IPR036397">
    <property type="entry name" value="RNaseH_sf"/>
</dbReference>
<gene>
    <name evidence="3" type="ORF">MCHLO_00067</name>
</gene>
<dbReference type="Pfam" id="PF20499">
    <property type="entry name" value="DUF6729"/>
    <property type="match status" value="1"/>
</dbReference>
<feature type="region of interest" description="Disordered" evidence="1">
    <location>
        <begin position="164"/>
        <end position="184"/>
    </location>
</feature>
<keyword evidence="4" id="KW-1185">Reference proteome</keyword>
<name>A0ABQ0KVW6_MYCCL</name>
<feature type="domain" description="DUF6729" evidence="2">
    <location>
        <begin position="238"/>
        <end position="377"/>
    </location>
</feature>
<proteinExistence type="predicted"/>
<evidence type="ECO:0000313" key="3">
    <source>
        <dbReference type="EMBL" id="GAT42352.1"/>
    </source>
</evidence>
<accession>A0ABQ0KVW6</accession>
<dbReference type="SUPFAM" id="SSF53098">
    <property type="entry name" value="Ribonuclease H-like"/>
    <property type="match status" value="1"/>
</dbReference>
<reference evidence="3" key="1">
    <citation type="submission" date="2014-09" db="EMBL/GenBank/DDBJ databases">
        <title>Genome sequence of the luminous mushroom Mycena chlorophos for searching fungal bioluminescence genes.</title>
        <authorList>
            <person name="Tanaka Y."/>
            <person name="Kasuga D."/>
            <person name="Oba Y."/>
            <person name="Hase S."/>
            <person name="Sato K."/>
            <person name="Oba Y."/>
            <person name="Sakakibara Y."/>
        </authorList>
    </citation>
    <scope>NUCLEOTIDE SEQUENCE</scope>
</reference>
<sequence length="1493" mass="165500">MSTDNPPHDDSQPLTTTTGKRHANPNWGGCRTNAGRPPKKAKTASDPNPAPVQSTRPPRRARDGPVPLKWRNAALAPFFQPRRNTRPMPWTSADDSTVDVGPSTAAASASVASSTSSDPAYLTASDYTSLTDSLTFIQENDEFADIASGENVVDESMLDDLADSSEENANTATQDYDASASPDKSAHQTQLENILLRIRHEIAKHGQPLCYARGDLFDRARHPLFAVRDSAKHGFKPDLFCHLDVFVWIPWLLPGAPDTFKCSCSCSSPLVKKGWNSDPIARRVKSFPRDFFLLTNRFRCPTDRISDPGCGKSFQGTDVHIISQLPRFTQTAFPAFLSTGGALDKVIVSLMSCTFATRFGPAPCSELLSELQYKHHDEVELMYVDGARHYNIRGIPKFSPVGDRMGWDHKPTSVQYLKAMFVDWATAQRVYWERGIACLPGQLTKYMGGLGGEKIHTAAHTMNNEFEEIRKHALVPSKAYEFLEDSFVELAQGLKEHRHPQVSVLYTDSPQSEYGFLEKLIPSLKEDVSHITKWTDLTPFSCDLSVELVFKSDTLEIEDLCSEILDKVRTTSDFSIVAMAIQYEVTPSASRVSAIQLRTDDKNLVFDLTRFTSRVHFPPALRAILTTPSIIKLGCGLRRALSTLAAVYDDEELRKAANARGGPLLELGLHAKLKGVLTTPTQSLHALVGIILERSFAPPRFGSAPPALHDEVEAIWQCYLQLVPRDSVGLPLTPEQSREGGRLVTVVHGNKPVAEGIIIGQHPGYIDVAQPAVLTPNSIHRLHAQTVQFICDNHGGQMVVAASMLRTRSSTSPMSSTAMGHAFSAPADEYTLNDDPIDFSDVRSLERPDEISGDHMDESDIDISLGAPEADNLIAQTVTAAQDLLQAAAGNGSIPTRVLDDVFHFMDRLLRLLSKLHTAFKPFCAHFSESIFLRDKDDEAAVRAILESKGISWEWAKHAMSTAINRRIRRYVPACDILEKRLRALFDVYRNLICSTNTGRSTVFFSKEANEMAERLLETVRRGFLSDPVGVHLYYKMYVDRDGLVVYRTVRGTNSVEGGVHMAVRRVFGSLQASPELAEAILLNWIHRHNKKVGTHNRSGRKYRGHFDIALIDEICEVTADIGVQPSFPPPPVFATRIATSETFGIRPIALALAKKYNITTLPARRIEGLPHHHDIPVHTLTRLFTTPTNRYRSLQFSQRTLHCVAPVHTPAEYAKFRSMINDTQFRKSQTKVFAAHEAYKNVDYERVALAWNSDVDKQNRSETDSNKRTYYKFACQLEHHHKKVLLSKSQRATLLMGSNAAALKPFFDMLNDTVPGMAPAALDLPDGPADASISSNDFDHLDHALLDTLNLMRRKDAGPVPTASRMSEMLVDEQESIHVSGSQSTELIPAPPPARTQQTLLSNAESTPLLLVHPSSQPSSSVDATKRCARCAFAYCPRRHDCPGRGNRKNCHSDDTAHSIPDNKKCRWSEAKIEAEIKRRVEAASAGSGTAT</sequence>
<dbReference type="EMBL" id="DF837772">
    <property type="protein sequence ID" value="GAT42352.1"/>
    <property type="molecule type" value="Genomic_DNA"/>
</dbReference>
<dbReference type="Proteomes" id="UP000815677">
    <property type="component" value="Unassembled WGS sequence"/>
</dbReference>
<dbReference type="Gene3D" id="3.30.420.10">
    <property type="entry name" value="Ribonuclease H-like superfamily/Ribonuclease H"/>
    <property type="match status" value="1"/>
</dbReference>
<organism evidence="3 4">
    <name type="scientific">Mycena chlorophos</name>
    <name type="common">Agaric fungus</name>
    <name type="synonym">Agaricus chlorophos</name>
    <dbReference type="NCBI Taxonomy" id="658473"/>
    <lineage>
        <taxon>Eukaryota</taxon>
        <taxon>Fungi</taxon>
        <taxon>Dikarya</taxon>
        <taxon>Basidiomycota</taxon>
        <taxon>Agaricomycotina</taxon>
        <taxon>Agaricomycetes</taxon>
        <taxon>Agaricomycetidae</taxon>
        <taxon>Agaricales</taxon>
        <taxon>Marasmiineae</taxon>
        <taxon>Mycenaceae</taxon>
        <taxon>Mycena</taxon>
    </lineage>
</organism>
<evidence type="ECO:0000259" key="2">
    <source>
        <dbReference type="Pfam" id="PF20499"/>
    </source>
</evidence>
<feature type="compositionally biased region" description="Basic and acidic residues" evidence="1">
    <location>
        <begin position="1"/>
        <end position="11"/>
    </location>
</feature>
<evidence type="ECO:0000313" key="4">
    <source>
        <dbReference type="Proteomes" id="UP000815677"/>
    </source>
</evidence>
<dbReference type="InterPro" id="IPR012337">
    <property type="entry name" value="RNaseH-like_sf"/>
</dbReference>
<evidence type="ECO:0000256" key="1">
    <source>
        <dbReference type="SAM" id="MobiDB-lite"/>
    </source>
</evidence>
<feature type="region of interest" description="Disordered" evidence="1">
    <location>
        <begin position="1"/>
        <end position="102"/>
    </location>
</feature>
<feature type="compositionally biased region" description="Polar residues" evidence="1">
    <location>
        <begin position="167"/>
        <end position="176"/>
    </location>
</feature>
<protein>
    <recommendedName>
        <fullName evidence="2">DUF6729 domain-containing protein</fullName>
    </recommendedName>
</protein>
<dbReference type="InterPro" id="IPR046616">
    <property type="entry name" value="DUF6729"/>
</dbReference>